<accession>A0A1E5UDG7</accession>
<gene>
    <name evidence="1" type="ORF">BHF72_0275</name>
</gene>
<keyword evidence="2" id="KW-1185">Reference proteome</keyword>
<sequence length="46" mass="5466">MTNLFLNLRINFENQENAKKFCSFLLNLADFADFLINYQSSKINYV</sequence>
<evidence type="ECO:0000313" key="1">
    <source>
        <dbReference type="EMBL" id="OEL10725.1"/>
    </source>
</evidence>
<dbReference type="EMBL" id="MKGI01000075">
    <property type="protein sequence ID" value="OEL10725.1"/>
    <property type="molecule type" value="Genomic_DNA"/>
</dbReference>
<evidence type="ECO:0000313" key="2">
    <source>
        <dbReference type="Proteomes" id="UP000095601"/>
    </source>
</evidence>
<reference evidence="1 2" key="1">
    <citation type="submission" date="2016-09" db="EMBL/GenBank/DDBJ databases">
        <authorList>
            <person name="Capua I."/>
            <person name="De Benedictis P."/>
            <person name="Joannis T."/>
            <person name="Lombin L.H."/>
            <person name="Cattoli G."/>
        </authorList>
    </citation>
    <scope>NUCLEOTIDE SEQUENCE [LARGE SCALE GENOMIC DNA]</scope>
    <source>
        <strain evidence="1 2">NRS-1</strain>
    </source>
</reference>
<proteinExistence type="predicted"/>
<protein>
    <submittedName>
        <fullName evidence="1">Uncharacterized protein</fullName>
    </submittedName>
</protein>
<comment type="caution">
    <text evidence="1">The sequence shown here is derived from an EMBL/GenBank/DDBJ whole genome shotgun (WGS) entry which is preliminary data.</text>
</comment>
<name>A0A1E5UDG7_9FLAO</name>
<dbReference type="Proteomes" id="UP000095601">
    <property type="component" value="Unassembled WGS sequence"/>
</dbReference>
<dbReference type="AlphaFoldDB" id="A0A1E5UDG7"/>
<organism evidence="1 2">
    <name type="scientific">Cloacibacterium normanense</name>
    <dbReference type="NCBI Taxonomy" id="237258"/>
    <lineage>
        <taxon>Bacteria</taxon>
        <taxon>Pseudomonadati</taxon>
        <taxon>Bacteroidota</taxon>
        <taxon>Flavobacteriia</taxon>
        <taxon>Flavobacteriales</taxon>
        <taxon>Weeksellaceae</taxon>
    </lineage>
</organism>